<evidence type="ECO:0000313" key="2">
    <source>
        <dbReference type="EMBL" id="OGM26485.1"/>
    </source>
</evidence>
<dbReference type="AlphaFoldDB" id="A0A1F7YIW8"/>
<keyword evidence="1" id="KW-0812">Transmembrane</keyword>
<keyword evidence="1" id="KW-0472">Membrane</keyword>
<dbReference type="Proteomes" id="UP000179221">
    <property type="component" value="Unassembled WGS sequence"/>
</dbReference>
<evidence type="ECO:0008006" key="4">
    <source>
        <dbReference type="Google" id="ProtNLM"/>
    </source>
</evidence>
<feature type="transmembrane region" description="Helical" evidence="1">
    <location>
        <begin position="7"/>
        <end position="27"/>
    </location>
</feature>
<name>A0A1F7YIW8_9BACT</name>
<dbReference type="Gene3D" id="2.60.40.10">
    <property type="entry name" value="Immunoglobulins"/>
    <property type="match status" value="1"/>
</dbReference>
<evidence type="ECO:0000256" key="1">
    <source>
        <dbReference type="SAM" id="Phobius"/>
    </source>
</evidence>
<organism evidence="2 3">
    <name type="scientific">Candidatus Woesebacteria bacterium RIFCSPHIGHO2_01_FULL_40_22</name>
    <dbReference type="NCBI Taxonomy" id="1802499"/>
    <lineage>
        <taxon>Bacteria</taxon>
        <taxon>Candidatus Woeseibacteriota</taxon>
    </lineage>
</organism>
<sequence>MRGESKILVAAIIFSVLLIIGFVALSGKSSSEEIKPMGDVSGISVEPSNYNLGDVPIKGGTVTKEYKIKNTTNNTIKLKKLATSCMCTKAKVKIGDKETRLFGMEGMGDKNPSVNLEVAPNEEMLVTAIFDPAAHGPQGVGPFDRSVFLTFSDPSGVRELKFSGKVVS</sequence>
<dbReference type="InterPro" id="IPR013783">
    <property type="entry name" value="Ig-like_fold"/>
</dbReference>
<dbReference type="InterPro" id="IPR011467">
    <property type="entry name" value="DUF1573"/>
</dbReference>
<dbReference type="Pfam" id="PF07610">
    <property type="entry name" value="DUF1573"/>
    <property type="match status" value="1"/>
</dbReference>
<protein>
    <recommendedName>
        <fullName evidence="4">DUF1573 domain-containing protein</fullName>
    </recommendedName>
</protein>
<gene>
    <name evidence="2" type="ORF">A2628_03020</name>
</gene>
<keyword evidence="1" id="KW-1133">Transmembrane helix</keyword>
<accession>A0A1F7YIW8</accession>
<reference evidence="2 3" key="1">
    <citation type="journal article" date="2016" name="Nat. Commun.">
        <title>Thousands of microbial genomes shed light on interconnected biogeochemical processes in an aquifer system.</title>
        <authorList>
            <person name="Anantharaman K."/>
            <person name="Brown C.T."/>
            <person name="Hug L.A."/>
            <person name="Sharon I."/>
            <person name="Castelle C.J."/>
            <person name="Probst A.J."/>
            <person name="Thomas B.C."/>
            <person name="Singh A."/>
            <person name="Wilkins M.J."/>
            <person name="Karaoz U."/>
            <person name="Brodie E.L."/>
            <person name="Williams K.H."/>
            <person name="Hubbard S.S."/>
            <person name="Banfield J.F."/>
        </authorList>
    </citation>
    <scope>NUCLEOTIDE SEQUENCE [LARGE SCALE GENOMIC DNA]</scope>
</reference>
<comment type="caution">
    <text evidence="2">The sequence shown here is derived from an EMBL/GenBank/DDBJ whole genome shotgun (WGS) entry which is preliminary data.</text>
</comment>
<proteinExistence type="predicted"/>
<evidence type="ECO:0000313" key="3">
    <source>
        <dbReference type="Proteomes" id="UP000179221"/>
    </source>
</evidence>
<dbReference type="EMBL" id="MGGL01000011">
    <property type="protein sequence ID" value="OGM26485.1"/>
    <property type="molecule type" value="Genomic_DNA"/>
</dbReference>